<dbReference type="KEGG" id="cpor:BED41_14960"/>
<feature type="transmembrane region" description="Helical" evidence="9">
    <location>
        <begin position="261"/>
        <end position="283"/>
    </location>
</feature>
<feature type="transmembrane region" description="Helical" evidence="9">
    <location>
        <begin position="314"/>
        <end position="331"/>
    </location>
</feature>
<dbReference type="InterPro" id="IPR052180">
    <property type="entry name" value="NhaC_Na-H+_Antiporter"/>
</dbReference>
<keyword evidence="2" id="KW-0813">Transport</keyword>
<name>A0A1B2I8J7_9BACT</name>
<evidence type="ECO:0000256" key="1">
    <source>
        <dbReference type="ARBA" id="ARBA00004651"/>
    </source>
</evidence>
<evidence type="ECO:0000256" key="6">
    <source>
        <dbReference type="ARBA" id="ARBA00022989"/>
    </source>
</evidence>
<keyword evidence="6 9" id="KW-1133">Transmembrane helix</keyword>
<dbReference type="PANTHER" id="PTHR33451:SF3">
    <property type="entry name" value="MALATE-2H(+)_NA(+)-LACTATE ANTIPORTER"/>
    <property type="match status" value="1"/>
</dbReference>
<keyword evidence="7 9" id="KW-0472">Membrane</keyword>
<dbReference type="NCBIfam" id="TIGR00931">
    <property type="entry name" value="antiport_nhaC"/>
    <property type="match status" value="1"/>
</dbReference>
<dbReference type="GO" id="GO:0015297">
    <property type="term" value="F:antiporter activity"/>
    <property type="evidence" value="ECO:0007669"/>
    <property type="project" value="UniProtKB-KW"/>
</dbReference>
<evidence type="ECO:0000256" key="7">
    <source>
        <dbReference type="ARBA" id="ARBA00023136"/>
    </source>
</evidence>
<comment type="similarity">
    <text evidence="8">Belongs to the NhaC Na(+)/H(+) (TC 2.A.35) antiporter family.</text>
</comment>
<dbReference type="STRING" id="1197717.BED41_14960"/>
<proteinExistence type="inferred from homology"/>
<protein>
    <submittedName>
        <fullName evidence="11">Na+/H+ antiporter NhaC</fullName>
    </submittedName>
</protein>
<feature type="transmembrane region" description="Helical" evidence="9">
    <location>
        <begin position="440"/>
        <end position="460"/>
    </location>
</feature>
<sequence length="475" mass="50064">MSSSECKAPSFGSSFLALIAIIAILMVGILVFHVDLHILLILGLLSTILIGMSQGIGFGKLSDAMAGGVTRGLPAMFIFILIGVLIGSWISAGTVPALMYYGLKVISPSIFLPMAFLLCSLTSLCTGTSWGTAGTMGVAMMGMGMGLGMPPAWVAGAVVSGAVFGDKMSPISDTTVLASVSAGADLYDHIKAMLYTTVPAFTIAIVLYTILGLQYAGGELDLKDVDLITSTLEKSFNLNPLVMLPFFVLLGLSLMKVPATAAMFIGALAGSLVGLIFQGMSIAQVLTAMNYGYSTASGIPLVDKILMRGGIQSMMWTFSLSFIALALGGVLEEAGFLKTLINGLMVRIHSAGALVFTVIVTSTISTAAMAEVYLGIILNGTVYKKCFEEKGLKPAMLSRLTEEGSTCMGSMIPWTTMGAFIAGTLGVATWDYAPFAFLNYLTPLLSIIFAYLGMAIFWQGQPNRFFSGKRPPVDR</sequence>
<dbReference type="Proteomes" id="UP000093044">
    <property type="component" value="Chromosome"/>
</dbReference>
<evidence type="ECO:0000256" key="3">
    <source>
        <dbReference type="ARBA" id="ARBA00022449"/>
    </source>
</evidence>
<evidence type="ECO:0000256" key="2">
    <source>
        <dbReference type="ARBA" id="ARBA00022448"/>
    </source>
</evidence>
<feature type="transmembrane region" description="Helical" evidence="9">
    <location>
        <begin position="145"/>
        <end position="164"/>
    </location>
</feature>
<keyword evidence="12" id="KW-1185">Reference proteome</keyword>
<dbReference type="PANTHER" id="PTHR33451">
    <property type="entry name" value="MALATE-2H(+)/NA(+)-LACTATE ANTIPORTER"/>
    <property type="match status" value="1"/>
</dbReference>
<feature type="transmembrane region" description="Helical" evidence="9">
    <location>
        <begin position="351"/>
        <end position="383"/>
    </location>
</feature>
<keyword evidence="4" id="KW-1003">Cell membrane</keyword>
<evidence type="ECO:0000313" key="11">
    <source>
        <dbReference type="EMBL" id="ANZ46291.1"/>
    </source>
</evidence>
<feature type="transmembrane region" description="Helical" evidence="9">
    <location>
        <begin position="12"/>
        <end position="32"/>
    </location>
</feature>
<accession>A0A1B2I8J7</accession>
<dbReference type="InterPro" id="IPR004770">
    <property type="entry name" value="Na/H_antiport_NhaC"/>
</dbReference>
<evidence type="ECO:0000256" key="5">
    <source>
        <dbReference type="ARBA" id="ARBA00022692"/>
    </source>
</evidence>
<dbReference type="OrthoDB" id="9762978at2"/>
<dbReference type="Pfam" id="PF03553">
    <property type="entry name" value="Na_H_antiporter"/>
    <property type="match status" value="1"/>
</dbReference>
<keyword evidence="5 9" id="KW-0812">Transmembrane</keyword>
<feature type="domain" description="Na+/H+ antiporter NhaC-like C-terminal" evidence="10">
    <location>
        <begin position="161"/>
        <end position="454"/>
    </location>
</feature>
<feature type="transmembrane region" description="Helical" evidence="9">
    <location>
        <begin position="236"/>
        <end position="255"/>
    </location>
</feature>
<feature type="transmembrane region" description="Helical" evidence="9">
    <location>
        <begin position="110"/>
        <end position="133"/>
    </location>
</feature>
<evidence type="ECO:0000259" key="10">
    <source>
        <dbReference type="Pfam" id="PF03553"/>
    </source>
</evidence>
<evidence type="ECO:0000256" key="9">
    <source>
        <dbReference type="SAM" id="Phobius"/>
    </source>
</evidence>
<keyword evidence="3" id="KW-0050">Antiport</keyword>
<gene>
    <name evidence="11" type="ORF">BED41_14960</name>
</gene>
<dbReference type="GeneID" id="83059146"/>
<dbReference type="InterPro" id="IPR018461">
    <property type="entry name" value="Na/H_Antiport_NhaC-like_C"/>
</dbReference>
<dbReference type="EMBL" id="CP016757">
    <property type="protein sequence ID" value="ANZ46291.1"/>
    <property type="molecule type" value="Genomic_DNA"/>
</dbReference>
<organism evidence="11 12">
    <name type="scientific">Cloacibacillus porcorum</name>
    <dbReference type="NCBI Taxonomy" id="1197717"/>
    <lineage>
        <taxon>Bacteria</taxon>
        <taxon>Thermotogati</taxon>
        <taxon>Synergistota</taxon>
        <taxon>Synergistia</taxon>
        <taxon>Synergistales</taxon>
        <taxon>Synergistaceae</taxon>
        <taxon>Cloacibacillus</taxon>
    </lineage>
</organism>
<comment type="subcellular location">
    <subcellularLocation>
        <location evidence="1">Cell membrane</location>
        <topology evidence="1">Multi-pass membrane protein</topology>
    </subcellularLocation>
</comment>
<feature type="transmembrane region" description="Helical" evidence="9">
    <location>
        <begin position="192"/>
        <end position="215"/>
    </location>
</feature>
<evidence type="ECO:0000256" key="4">
    <source>
        <dbReference type="ARBA" id="ARBA00022475"/>
    </source>
</evidence>
<dbReference type="AlphaFoldDB" id="A0A1B2I8J7"/>
<feature type="transmembrane region" description="Helical" evidence="9">
    <location>
        <begin position="404"/>
        <end position="428"/>
    </location>
</feature>
<dbReference type="RefSeq" id="WP_066748162.1">
    <property type="nucleotide sequence ID" value="NZ_CP016757.1"/>
</dbReference>
<evidence type="ECO:0000256" key="8">
    <source>
        <dbReference type="ARBA" id="ARBA00038435"/>
    </source>
</evidence>
<reference evidence="11" key="1">
    <citation type="submission" date="2016-08" db="EMBL/GenBank/DDBJ databases">
        <title>Complete genome of Cloacibacillus porcorum.</title>
        <authorList>
            <person name="Looft T."/>
            <person name="Bayles D.O."/>
            <person name="Alt D.P."/>
        </authorList>
    </citation>
    <scope>NUCLEOTIDE SEQUENCE [LARGE SCALE GENOMIC DNA]</scope>
    <source>
        <strain evidence="11">CL-84</strain>
    </source>
</reference>
<feature type="transmembrane region" description="Helical" evidence="9">
    <location>
        <begin position="38"/>
        <end position="61"/>
    </location>
</feature>
<evidence type="ECO:0000313" key="12">
    <source>
        <dbReference type="Proteomes" id="UP000093044"/>
    </source>
</evidence>
<dbReference type="GO" id="GO:0005886">
    <property type="term" value="C:plasma membrane"/>
    <property type="evidence" value="ECO:0007669"/>
    <property type="project" value="UniProtKB-SubCell"/>
</dbReference>
<feature type="transmembrane region" description="Helical" evidence="9">
    <location>
        <begin position="73"/>
        <end position="90"/>
    </location>
</feature>